<dbReference type="Proteomes" id="UP000009309">
    <property type="component" value="Unassembled WGS sequence"/>
</dbReference>
<gene>
    <name evidence="4" type="primary">draG</name>
    <name evidence="4" type="ORF">BN8_03004</name>
</gene>
<evidence type="ECO:0000256" key="3">
    <source>
        <dbReference type="PIRSR" id="PIRSR605502-1"/>
    </source>
</evidence>
<dbReference type="PANTHER" id="PTHR16222">
    <property type="entry name" value="ADP-RIBOSYLGLYCOHYDROLASE"/>
    <property type="match status" value="1"/>
</dbReference>
<dbReference type="SUPFAM" id="SSF101478">
    <property type="entry name" value="ADP-ribosylglycohydrolase"/>
    <property type="match status" value="1"/>
</dbReference>
<evidence type="ECO:0000313" key="5">
    <source>
        <dbReference type="Proteomes" id="UP000009309"/>
    </source>
</evidence>
<feature type="binding site" evidence="3">
    <location>
        <position position="268"/>
    </location>
    <ligand>
        <name>Mg(2+)</name>
        <dbReference type="ChEBI" id="CHEBI:18420"/>
        <label>1</label>
    </ligand>
</feature>
<organism evidence="4 5">
    <name type="scientific">Fibrisoma limi BUZ 3</name>
    <dbReference type="NCBI Taxonomy" id="1185876"/>
    <lineage>
        <taxon>Bacteria</taxon>
        <taxon>Pseudomonadati</taxon>
        <taxon>Bacteroidota</taxon>
        <taxon>Cytophagia</taxon>
        <taxon>Cytophagales</taxon>
        <taxon>Spirosomataceae</taxon>
        <taxon>Fibrisoma</taxon>
    </lineage>
</organism>
<comment type="cofactor">
    <cofactor evidence="3">
        <name>Mg(2+)</name>
        <dbReference type="ChEBI" id="CHEBI:18420"/>
    </cofactor>
    <text evidence="3">Binds 2 magnesium ions per subunit.</text>
</comment>
<evidence type="ECO:0000256" key="1">
    <source>
        <dbReference type="ARBA" id="ARBA00010702"/>
    </source>
</evidence>
<comment type="similarity">
    <text evidence="1">Belongs to the ADP-ribosylglycohydrolase family.</text>
</comment>
<feature type="binding site" evidence="3">
    <location>
        <position position="53"/>
    </location>
    <ligand>
        <name>Mg(2+)</name>
        <dbReference type="ChEBI" id="CHEBI:18420"/>
        <label>1</label>
    </ligand>
</feature>
<dbReference type="STRING" id="1185876.BN8_03004"/>
<keyword evidence="4" id="KW-0326">Glycosidase</keyword>
<protein>
    <submittedName>
        <fullName evidence="4">ADP-ribosylglycohydrolase</fullName>
        <ecNumber evidence="4">3.2.-.-</ecNumber>
    </submittedName>
</protein>
<keyword evidence="3" id="KW-0460">Magnesium</keyword>
<dbReference type="InterPro" id="IPR050792">
    <property type="entry name" value="ADP-ribosylglycohydrolase"/>
</dbReference>
<dbReference type="EC" id="3.2.-.-" evidence="4"/>
<dbReference type="InterPro" id="IPR005502">
    <property type="entry name" value="Ribosyl_crysJ1"/>
</dbReference>
<feature type="binding site" evidence="3">
    <location>
        <position position="52"/>
    </location>
    <ligand>
        <name>Mg(2+)</name>
        <dbReference type="ChEBI" id="CHEBI:18420"/>
        <label>1</label>
    </ligand>
</feature>
<dbReference type="InterPro" id="IPR036705">
    <property type="entry name" value="Ribosyl_crysJ1_sf"/>
</dbReference>
<dbReference type="AlphaFoldDB" id="I2GIZ7"/>
<feature type="binding site" evidence="3">
    <location>
        <position position="265"/>
    </location>
    <ligand>
        <name>Mg(2+)</name>
        <dbReference type="ChEBI" id="CHEBI:18420"/>
        <label>1</label>
    </ligand>
</feature>
<dbReference type="OrthoDB" id="9798107at2"/>
<dbReference type="Gene3D" id="1.10.4080.10">
    <property type="entry name" value="ADP-ribosylation/Crystallin J1"/>
    <property type="match status" value="1"/>
</dbReference>
<comment type="caution">
    <text evidence="4">The sequence shown here is derived from an EMBL/GenBank/DDBJ whole genome shotgun (WGS) entry which is preliminary data.</text>
</comment>
<dbReference type="EMBL" id="CAIT01000006">
    <property type="protein sequence ID" value="CCH53872.1"/>
    <property type="molecule type" value="Genomic_DNA"/>
</dbReference>
<proteinExistence type="inferred from homology"/>
<dbReference type="PANTHER" id="PTHR16222:SF24">
    <property type="entry name" value="ADP-RIBOSYLHYDROLASE ARH3"/>
    <property type="match status" value="1"/>
</dbReference>
<name>I2GIZ7_9BACT</name>
<evidence type="ECO:0000256" key="2">
    <source>
        <dbReference type="ARBA" id="ARBA00022801"/>
    </source>
</evidence>
<keyword evidence="2 4" id="KW-0378">Hydrolase</keyword>
<dbReference type="GO" id="GO:0046872">
    <property type="term" value="F:metal ion binding"/>
    <property type="evidence" value="ECO:0007669"/>
    <property type="project" value="UniProtKB-KW"/>
</dbReference>
<dbReference type="GO" id="GO:0016798">
    <property type="term" value="F:hydrolase activity, acting on glycosyl bonds"/>
    <property type="evidence" value="ECO:0007669"/>
    <property type="project" value="UniProtKB-KW"/>
</dbReference>
<dbReference type="eggNOG" id="COG1397">
    <property type="taxonomic scope" value="Bacteria"/>
</dbReference>
<feature type="binding site" evidence="3">
    <location>
        <position position="54"/>
    </location>
    <ligand>
        <name>Mg(2+)</name>
        <dbReference type="ChEBI" id="CHEBI:18420"/>
        <label>1</label>
    </ligand>
</feature>
<reference evidence="4 5" key="1">
    <citation type="journal article" date="2012" name="J. Bacteriol.">
        <title>Genome Sequence of the Filamentous Bacterium Fibrisoma limi BUZ 3T.</title>
        <authorList>
            <person name="Filippini M."/>
            <person name="Qi W."/>
            <person name="Jaenicke S."/>
            <person name="Goesmann A."/>
            <person name="Smits T.H."/>
            <person name="Bagheri H.C."/>
        </authorList>
    </citation>
    <scope>NUCLEOTIDE SEQUENCE [LARGE SCALE GENOMIC DNA]</scope>
    <source>
        <strain evidence="5">BUZ 3T</strain>
    </source>
</reference>
<dbReference type="Pfam" id="PF03747">
    <property type="entry name" value="ADP_ribosyl_GH"/>
    <property type="match status" value="1"/>
</dbReference>
<keyword evidence="5" id="KW-1185">Reference proteome</keyword>
<evidence type="ECO:0000313" key="4">
    <source>
        <dbReference type="EMBL" id="CCH53872.1"/>
    </source>
</evidence>
<keyword evidence="3" id="KW-0479">Metal-binding</keyword>
<dbReference type="RefSeq" id="WP_009282452.1">
    <property type="nucleotide sequence ID" value="NZ_CAIT01000006.1"/>
</dbReference>
<feature type="binding site" evidence="3">
    <location>
        <position position="267"/>
    </location>
    <ligand>
        <name>Mg(2+)</name>
        <dbReference type="ChEBI" id="CHEBI:18420"/>
        <label>1</label>
    </ligand>
</feature>
<sequence>MIDQVKAAFFGAAVGDALGVPVEFMSRAALSRNPVIDYRGYGVWHQPPGTFSDDSSLFFCTAESLCHGFDVVDVANQFVRWYQQGYWGAHDEVFDIGGATRAALTRVINGASPALSGGFLEHDNGNGSLMRILPIAFYLRNEPSMRARFDTVKDLSAITHGHFRSVMACFVYVELAIQLLVDADIPVAYARMQTRVNDFIAENSFSPAEIQLFDRILKADLSSVSEQDIRSSGYVLDTLESGLWCLLTTQSFDEAVLKAVNLGEDTDTTGTVTGGLAGLAYGYGAIPTHWIHDLAKREAIGKLAERFAQRYM</sequence>
<accession>I2GIZ7</accession>